<dbReference type="SUPFAM" id="SSF53335">
    <property type="entry name" value="S-adenosyl-L-methionine-dependent methyltransferases"/>
    <property type="match status" value="1"/>
</dbReference>
<dbReference type="InterPro" id="IPR029063">
    <property type="entry name" value="SAM-dependent_MTases_sf"/>
</dbReference>
<keyword evidence="2" id="KW-0808">Transferase</keyword>
<evidence type="ECO:0000313" key="3">
    <source>
        <dbReference type="Proteomes" id="UP000234329"/>
    </source>
</evidence>
<keyword evidence="3" id="KW-1185">Reference proteome</keyword>
<evidence type="ECO:0000259" key="1">
    <source>
        <dbReference type="Pfam" id="PF13649"/>
    </source>
</evidence>
<name>A0A2I1DI89_9PROT</name>
<proteinExistence type="predicted"/>
<dbReference type="OrthoDB" id="9804312at2"/>
<evidence type="ECO:0000313" key="2">
    <source>
        <dbReference type="EMBL" id="PKY09588.1"/>
    </source>
</evidence>
<organism evidence="2 3">
    <name type="scientific">Acidithiobacillus marinus</name>
    <dbReference type="NCBI Taxonomy" id="187490"/>
    <lineage>
        <taxon>Bacteria</taxon>
        <taxon>Pseudomonadati</taxon>
        <taxon>Pseudomonadota</taxon>
        <taxon>Acidithiobacillia</taxon>
        <taxon>Acidithiobacillales</taxon>
        <taxon>Acidithiobacillaceae</taxon>
        <taxon>Acidithiobacillus</taxon>
    </lineage>
</organism>
<dbReference type="GO" id="GO:0032259">
    <property type="term" value="P:methylation"/>
    <property type="evidence" value="ECO:0007669"/>
    <property type="project" value="UniProtKB-KW"/>
</dbReference>
<dbReference type="InterPro" id="IPR041698">
    <property type="entry name" value="Methyltransf_25"/>
</dbReference>
<accession>A0A2I1DI89</accession>
<dbReference type="AlphaFoldDB" id="A0A2I1DI89"/>
<comment type="caution">
    <text evidence="2">The sequence shown here is derived from an EMBL/GenBank/DDBJ whole genome shotgun (WGS) entry which is preliminary data.</text>
</comment>
<dbReference type="CDD" id="cd02440">
    <property type="entry name" value="AdoMet_MTases"/>
    <property type="match status" value="1"/>
</dbReference>
<keyword evidence="2" id="KW-0489">Methyltransferase</keyword>
<dbReference type="GO" id="GO:0008168">
    <property type="term" value="F:methyltransferase activity"/>
    <property type="evidence" value="ECO:0007669"/>
    <property type="project" value="UniProtKB-KW"/>
</dbReference>
<feature type="domain" description="Methyltransferase" evidence="1">
    <location>
        <begin position="45"/>
        <end position="130"/>
    </location>
</feature>
<dbReference type="EMBL" id="MXAV01000056">
    <property type="protein sequence ID" value="PKY09588.1"/>
    <property type="molecule type" value="Genomic_DNA"/>
</dbReference>
<protein>
    <submittedName>
        <fullName evidence="2">Methyltransferase type 12</fullName>
    </submittedName>
</protein>
<dbReference type="Pfam" id="PF13649">
    <property type="entry name" value="Methyltransf_25"/>
    <property type="match status" value="1"/>
</dbReference>
<dbReference type="Gene3D" id="3.40.50.150">
    <property type="entry name" value="Vaccinia Virus protein VP39"/>
    <property type="match status" value="1"/>
</dbReference>
<dbReference type="InParanoid" id="A0A2I1DI89"/>
<reference evidence="2 3" key="1">
    <citation type="submission" date="2017-03" db="EMBL/GenBank/DDBJ databases">
        <title>Draft genime sequence of the acidophilic sulfur-oxidizing bacterium Acidithiobacillus sp. SH, isolated from seawater.</title>
        <authorList>
            <person name="Sharmin S."/>
            <person name="Tokuhisa M."/>
            <person name="Kanao T."/>
            <person name="Kamimura K."/>
        </authorList>
    </citation>
    <scope>NUCLEOTIDE SEQUENCE [LARGE SCALE GENOMIC DNA]</scope>
    <source>
        <strain evidence="2 3">SH</strain>
    </source>
</reference>
<gene>
    <name evidence="2" type="ORF">B1757_14465</name>
</gene>
<dbReference type="Proteomes" id="UP000234329">
    <property type="component" value="Unassembled WGS sequence"/>
</dbReference>
<sequence length="183" mass="20086">MPEDEAQRQQRWSACYAESARDAAPPPLPLLRAQAALLPKTGSALDMACGLGGNALFLAKQGLETWAWDYAEAAILGLQQQAVIQPRLHPEYRDVLTQPPPAASFDVIVVAHFLHRPLFPILARALKPEGLLFYETWAGAYAGRGPQNPDFRLLPGELEKAFADLQLLAYQEAEDRAGGVWKA</sequence>